<feature type="compositionally biased region" description="Basic and acidic residues" evidence="1">
    <location>
        <begin position="66"/>
        <end position="81"/>
    </location>
</feature>
<accession>A0A9W9GW79</accession>
<feature type="region of interest" description="Disordered" evidence="1">
    <location>
        <begin position="1"/>
        <end position="25"/>
    </location>
</feature>
<reference evidence="2" key="1">
    <citation type="submission" date="2022-11" db="EMBL/GenBank/DDBJ databases">
        <authorList>
            <person name="Petersen C."/>
        </authorList>
    </citation>
    <scope>NUCLEOTIDE SEQUENCE</scope>
    <source>
        <strain evidence="2">IBT 22155</strain>
    </source>
</reference>
<evidence type="ECO:0000313" key="3">
    <source>
        <dbReference type="Proteomes" id="UP001149079"/>
    </source>
</evidence>
<reference evidence="2" key="2">
    <citation type="journal article" date="2023" name="IMA Fungus">
        <title>Comparative genomic study of the Penicillium genus elucidates a diverse pangenome and 15 lateral gene transfer events.</title>
        <authorList>
            <person name="Petersen C."/>
            <person name="Sorensen T."/>
            <person name="Nielsen M.R."/>
            <person name="Sondergaard T.E."/>
            <person name="Sorensen J.L."/>
            <person name="Fitzpatrick D.A."/>
            <person name="Frisvad J.C."/>
            <person name="Nielsen K.L."/>
        </authorList>
    </citation>
    <scope>NUCLEOTIDE SEQUENCE</scope>
    <source>
        <strain evidence="2">IBT 22155</strain>
    </source>
</reference>
<dbReference type="EMBL" id="JAPQKL010000005">
    <property type="protein sequence ID" value="KAJ5131018.1"/>
    <property type="molecule type" value="Genomic_DNA"/>
</dbReference>
<gene>
    <name evidence="2" type="ORF">N7515_007057</name>
</gene>
<organism evidence="2 3">
    <name type="scientific">Penicillium bovifimosum</name>
    <dbReference type="NCBI Taxonomy" id="126998"/>
    <lineage>
        <taxon>Eukaryota</taxon>
        <taxon>Fungi</taxon>
        <taxon>Dikarya</taxon>
        <taxon>Ascomycota</taxon>
        <taxon>Pezizomycotina</taxon>
        <taxon>Eurotiomycetes</taxon>
        <taxon>Eurotiomycetidae</taxon>
        <taxon>Eurotiales</taxon>
        <taxon>Aspergillaceae</taxon>
        <taxon>Penicillium</taxon>
    </lineage>
</organism>
<feature type="compositionally biased region" description="Basic and acidic residues" evidence="1">
    <location>
        <begin position="39"/>
        <end position="58"/>
    </location>
</feature>
<feature type="compositionally biased region" description="Pro residues" evidence="1">
    <location>
        <begin position="298"/>
        <end position="310"/>
    </location>
</feature>
<sequence length="402" mass="44137">MPDEPPRRIILEKSKTVKRRYQRSNQRFQFTASQIERLDREQEREKKAKQLREKEKKRIANKKRKAEQEARAREERKRRGLPDPNALVPSSQPLLSMFLGAGKRQSSAVLENKPKSASEPAPEPAPQPIPELAPESTTTETESHNVNMHGMNTDLGSEGGDTEPDSDAFDDLDEELEKELSLLQDAGVSNAGGPAELEVGSDAFDDMDGELENELPELPDAGILAETEGPAEPQGQGIGIEKPASDEFSDCSAFNDENIIKEAEAAIRKQTIGENTKKSSPFERSPLMQPPASHRPTVPTPPPPPPPPPQSSFYESFQFDPVDLLEAEAAIISQTNDDETKNQCSSKSVTIREPPVSDRPRNVPILASSVGDSFRDETADWIEEAFAHGSGDPFGGPNQISS</sequence>
<feature type="region of interest" description="Disordered" evidence="1">
    <location>
        <begin position="221"/>
        <end position="315"/>
    </location>
</feature>
<dbReference type="RefSeq" id="XP_056521397.1">
    <property type="nucleotide sequence ID" value="XM_056667801.1"/>
</dbReference>
<name>A0A9W9GW79_9EURO</name>
<dbReference type="OrthoDB" id="4227165at2759"/>
<feature type="compositionally biased region" description="Basic and acidic residues" evidence="1">
    <location>
        <begin position="1"/>
        <end position="15"/>
    </location>
</feature>
<feature type="region of interest" description="Disordered" evidence="1">
    <location>
        <begin position="332"/>
        <end position="364"/>
    </location>
</feature>
<dbReference type="GeneID" id="81406971"/>
<feature type="compositionally biased region" description="Pro residues" evidence="1">
    <location>
        <begin position="121"/>
        <end position="131"/>
    </location>
</feature>
<dbReference type="Proteomes" id="UP001149079">
    <property type="component" value="Unassembled WGS sequence"/>
</dbReference>
<evidence type="ECO:0000256" key="1">
    <source>
        <dbReference type="SAM" id="MobiDB-lite"/>
    </source>
</evidence>
<protein>
    <submittedName>
        <fullName evidence="2">Uncharacterized protein</fullName>
    </submittedName>
</protein>
<feature type="compositionally biased region" description="Polar residues" evidence="1">
    <location>
        <begin position="136"/>
        <end position="146"/>
    </location>
</feature>
<evidence type="ECO:0000313" key="2">
    <source>
        <dbReference type="EMBL" id="KAJ5131018.1"/>
    </source>
</evidence>
<feature type="compositionally biased region" description="Basic and acidic residues" evidence="1">
    <location>
        <begin position="258"/>
        <end position="267"/>
    </location>
</feature>
<feature type="compositionally biased region" description="Acidic residues" evidence="1">
    <location>
        <begin position="160"/>
        <end position="171"/>
    </location>
</feature>
<feature type="region of interest" description="Disordered" evidence="1">
    <location>
        <begin position="39"/>
        <end position="171"/>
    </location>
</feature>
<comment type="caution">
    <text evidence="2">The sequence shown here is derived from an EMBL/GenBank/DDBJ whole genome shotgun (WGS) entry which is preliminary data.</text>
</comment>
<dbReference type="AlphaFoldDB" id="A0A9W9GW79"/>
<proteinExistence type="predicted"/>
<keyword evidence="3" id="KW-1185">Reference proteome</keyword>